<dbReference type="Proteomes" id="UP000325081">
    <property type="component" value="Unassembled WGS sequence"/>
</dbReference>
<dbReference type="AlphaFoldDB" id="A0A5A7QRE7"/>
<comment type="caution">
    <text evidence="2">The sequence shown here is derived from an EMBL/GenBank/DDBJ whole genome shotgun (WGS) entry which is preliminary data.</text>
</comment>
<protein>
    <submittedName>
        <fullName evidence="2">tRNA uridine 5-carboxymethylaminomethyl modification enzyme MnmG</fullName>
    </submittedName>
</protein>
<accession>A0A5A7QRE7</accession>
<reference evidence="3" key="1">
    <citation type="journal article" date="2019" name="Curr. Biol.">
        <title>Genome Sequence of Striga asiatica Provides Insight into the Evolution of Plant Parasitism.</title>
        <authorList>
            <person name="Yoshida S."/>
            <person name="Kim S."/>
            <person name="Wafula E.K."/>
            <person name="Tanskanen J."/>
            <person name="Kim Y.M."/>
            <person name="Honaas L."/>
            <person name="Yang Z."/>
            <person name="Spallek T."/>
            <person name="Conn C.E."/>
            <person name="Ichihashi Y."/>
            <person name="Cheong K."/>
            <person name="Cui S."/>
            <person name="Der J.P."/>
            <person name="Gundlach H."/>
            <person name="Jiao Y."/>
            <person name="Hori C."/>
            <person name="Ishida J.K."/>
            <person name="Kasahara H."/>
            <person name="Kiba T."/>
            <person name="Kim M.S."/>
            <person name="Koo N."/>
            <person name="Laohavisit A."/>
            <person name="Lee Y.H."/>
            <person name="Lumba S."/>
            <person name="McCourt P."/>
            <person name="Mortimer J.C."/>
            <person name="Mutuku J.M."/>
            <person name="Nomura T."/>
            <person name="Sasaki-Sekimoto Y."/>
            <person name="Seto Y."/>
            <person name="Wang Y."/>
            <person name="Wakatake T."/>
            <person name="Sakakibara H."/>
            <person name="Demura T."/>
            <person name="Yamaguchi S."/>
            <person name="Yoneyama K."/>
            <person name="Manabe R.I."/>
            <person name="Nelson D.C."/>
            <person name="Schulman A.H."/>
            <person name="Timko M.P."/>
            <person name="dePamphilis C.W."/>
            <person name="Choi D."/>
            <person name="Shirasu K."/>
        </authorList>
    </citation>
    <scope>NUCLEOTIDE SEQUENCE [LARGE SCALE GENOMIC DNA]</scope>
    <source>
        <strain evidence="3">cv. UVA1</strain>
    </source>
</reference>
<feature type="region of interest" description="Disordered" evidence="1">
    <location>
        <begin position="53"/>
        <end position="106"/>
    </location>
</feature>
<keyword evidence="3" id="KW-1185">Reference proteome</keyword>
<feature type="compositionally biased region" description="Basic and acidic residues" evidence="1">
    <location>
        <begin position="53"/>
        <end position="76"/>
    </location>
</feature>
<evidence type="ECO:0000256" key="1">
    <source>
        <dbReference type="SAM" id="MobiDB-lite"/>
    </source>
</evidence>
<evidence type="ECO:0000313" key="2">
    <source>
        <dbReference type="EMBL" id="GER47576.1"/>
    </source>
</evidence>
<evidence type="ECO:0000313" key="3">
    <source>
        <dbReference type="Proteomes" id="UP000325081"/>
    </source>
</evidence>
<organism evidence="2 3">
    <name type="scientific">Striga asiatica</name>
    <name type="common">Asiatic witchweed</name>
    <name type="synonym">Buchnera asiatica</name>
    <dbReference type="NCBI Taxonomy" id="4170"/>
    <lineage>
        <taxon>Eukaryota</taxon>
        <taxon>Viridiplantae</taxon>
        <taxon>Streptophyta</taxon>
        <taxon>Embryophyta</taxon>
        <taxon>Tracheophyta</taxon>
        <taxon>Spermatophyta</taxon>
        <taxon>Magnoliopsida</taxon>
        <taxon>eudicotyledons</taxon>
        <taxon>Gunneridae</taxon>
        <taxon>Pentapetalae</taxon>
        <taxon>asterids</taxon>
        <taxon>lamiids</taxon>
        <taxon>Lamiales</taxon>
        <taxon>Orobanchaceae</taxon>
        <taxon>Buchnereae</taxon>
        <taxon>Striga</taxon>
    </lineage>
</organism>
<sequence length="106" mass="11710">MAALDSGSSTAPEIDGSGVISSVGLTAAMPSGDVERTTIKKVHMFTEAVVIRPDHGEQQEYMDKKIETGPRLERKHQGAKPQQQRQEDNKADVYWKAQSWNPSQNT</sequence>
<name>A0A5A7QRE7_STRAF</name>
<proteinExistence type="predicted"/>
<gene>
    <name evidence="2" type="ORF">STAS_24684</name>
</gene>
<dbReference type="EMBL" id="BKCP01007959">
    <property type="protein sequence ID" value="GER47576.1"/>
    <property type="molecule type" value="Genomic_DNA"/>
</dbReference>